<dbReference type="InterPro" id="IPR014362">
    <property type="entry name" value="Glu_DH"/>
</dbReference>
<keyword evidence="3 7" id="KW-0560">Oxidoreductase</keyword>
<dbReference type="AlphaFoldDB" id="A0A481XSU4"/>
<evidence type="ECO:0000256" key="9">
    <source>
        <dbReference type="PIRSR" id="PIRSR000185-2"/>
    </source>
</evidence>
<feature type="binding site" evidence="9">
    <location>
        <position position="234"/>
    </location>
    <ligand>
        <name>NAD(+)</name>
        <dbReference type="ChEBI" id="CHEBI:57540"/>
    </ligand>
</feature>
<feature type="site" description="Important for catalysis" evidence="10">
    <location>
        <position position="187"/>
    </location>
</feature>
<organism evidence="13">
    <name type="scientific">Philasterides dicentrarchi</name>
    <dbReference type="NCBI Taxonomy" id="282688"/>
    <lineage>
        <taxon>Eukaryota</taxon>
        <taxon>Sar</taxon>
        <taxon>Alveolata</taxon>
        <taxon>Ciliophora</taxon>
        <taxon>Intramacronucleata</taxon>
        <taxon>Oligohymenophorea</taxon>
        <taxon>Scuticociliatia</taxon>
        <taxon>Philasterida</taxon>
        <taxon>Philasteridae</taxon>
        <taxon>Philasterides</taxon>
    </lineage>
</organism>
<dbReference type="InterPro" id="IPR006096">
    <property type="entry name" value="Glu/Leu/Phe/Val/Trp_DH_C"/>
</dbReference>
<dbReference type="InterPro" id="IPR006097">
    <property type="entry name" value="Glu/Leu/Phe/Val/Trp_DH_dimer"/>
</dbReference>
<dbReference type="Pfam" id="PF00208">
    <property type="entry name" value="ELFV_dehydrog"/>
    <property type="match status" value="1"/>
</dbReference>
<dbReference type="InterPro" id="IPR033524">
    <property type="entry name" value="Glu/Leu/Phe/Val_DH_AS"/>
</dbReference>
<evidence type="ECO:0000256" key="7">
    <source>
        <dbReference type="PIRNR" id="PIRNR000185"/>
    </source>
</evidence>
<dbReference type="SUPFAM" id="SSF51735">
    <property type="entry name" value="NAD(P)-binding Rossmann-fold domains"/>
    <property type="match status" value="1"/>
</dbReference>
<feature type="domain" description="Glutamate/phenylalanine/leucine/valine/L-tryptophan dehydrogenase C-terminal" evidence="12">
    <location>
        <begin position="227"/>
        <end position="508"/>
    </location>
</feature>
<dbReference type="InterPro" id="IPR033922">
    <property type="entry name" value="NAD_bind_Glu_DH"/>
</dbReference>
<dbReference type="EMBL" id="MH630449">
    <property type="protein sequence ID" value="QBK46537.1"/>
    <property type="molecule type" value="mRNA"/>
</dbReference>
<dbReference type="SMART" id="SM00839">
    <property type="entry name" value="ELFV_dehydrog"/>
    <property type="match status" value="1"/>
</dbReference>
<comment type="catalytic activity">
    <reaction evidence="5">
        <text>L-glutamate + NAD(+) + H2O = 2-oxoglutarate + NH4(+) + NADH + H(+)</text>
        <dbReference type="Rhea" id="RHEA:15133"/>
        <dbReference type="ChEBI" id="CHEBI:15377"/>
        <dbReference type="ChEBI" id="CHEBI:15378"/>
        <dbReference type="ChEBI" id="CHEBI:16810"/>
        <dbReference type="ChEBI" id="CHEBI:28938"/>
        <dbReference type="ChEBI" id="CHEBI:29985"/>
        <dbReference type="ChEBI" id="CHEBI:57540"/>
        <dbReference type="ChEBI" id="CHEBI:57945"/>
        <dbReference type="EC" id="1.4.1.3"/>
    </reaction>
</comment>
<protein>
    <recommendedName>
        <fullName evidence="7">Glutamate dehydrogenase</fullName>
    </recommendedName>
</protein>
<feature type="binding site" evidence="9">
    <location>
        <position position="273"/>
    </location>
    <ligand>
        <name>NAD(+)</name>
        <dbReference type="ChEBI" id="CHEBI:57540"/>
    </ligand>
</feature>
<dbReference type="PROSITE" id="PS00074">
    <property type="entry name" value="GLFV_DEHYDROGENASE"/>
    <property type="match status" value="1"/>
</dbReference>
<keyword evidence="9" id="KW-0520">NAD</keyword>
<dbReference type="Gene3D" id="3.40.50.10860">
    <property type="entry name" value="Leucine Dehydrogenase, chain A, domain 1"/>
    <property type="match status" value="1"/>
</dbReference>
<dbReference type="PRINTS" id="PR00082">
    <property type="entry name" value="GLFDHDRGNASE"/>
</dbReference>
<reference evidence="13" key="1">
    <citation type="submission" date="2018-07" db="EMBL/GenBank/DDBJ databases">
        <title>Hydrogenases in Philasterides dicentrarchi.</title>
        <authorList>
            <person name="Lamas J."/>
            <person name="Folgueira I."/>
            <person name="Defelipe A."/>
            <person name="Sueiro R."/>
            <person name="Leiro J."/>
        </authorList>
    </citation>
    <scope>NUCLEOTIDE SEQUENCE</scope>
</reference>
<evidence type="ECO:0000256" key="1">
    <source>
        <dbReference type="ARBA" id="ARBA00004173"/>
    </source>
</evidence>
<dbReference type="Pfam" id="PF02812">
    <property type="entry name" value="ELFV_dehydrog_N"/>
    <property type="match status" value="1"/>
</dbReference>
<evidence type="ECO:0000259" key="12">
    <source>
        <dbReference type="SMART" id="SM00839"/>
    </source>
</evidence>
<keyword evidence="4" id="KW-0496">Mitochondrion</keyword>
<dbReference type="GO" id="GO:0006538">
    <property type="term" value="P:L-glutamate catabolic process"/>
    <property type="evidence" value="ECO:0007669"/>
    <property type="project" value="TreeGrafter"/>
</dbReference>
<dbReference type="SUPFAM" id="SSF53223">
    <property type="entry name" value="Aminoacid dehydrogenase-like, N-terminal domain"/>
    <property type="match status" value="1"/>
</dbReference>
<dbReference type="CDD" id="cd01076">
    <property type="entry name" value="NAD_bind_1_Glu_DH"/>
    <property type="match status" value="1"/>
</dbReference>
<evidence type="ECO:0000256" key="5">
    <source>
        <dbReference type="ARBA" id="ARBA00047867"/>
    </source>
</evidence>
<feature type="binding site" evidence="9">
    <location>
        <position position="109"/>
    </location>
    <ligand>
        <name>substrate</name>
    </ligand>
</feature>
<dbReference type="Gene3D" id="3.40.50.720">
    <property type="entry name" value="NAD(P)-binding Rossmann-like Domain"/>
    <property type="match status" value="1"/>
</dbReference>
<comment type="catalytic activity">
    <reaction evidence="6">
        <text>L-glutamate + NADP(+) + H2O = 2-oxoglutarate + NH4(+) + NADPH + H(+)</text>
        <dbReference type="Rhea" id="RHEA:11612"/>
        <dbReference type="ChEBI" id="CHEBI:15377"/>
        <dbReference type="ChEBI" id="CHEBI:15378"/>
        <dbReference type="ChEBI" id="CHEBI:16810"/>
        <dbReference type="ChEBI" id="CHEBI:28938"/>
        <dbReference type="ChEBI" id="CHEBI:29985"/>
        <dbReference type="ChEBI" id="CHEBI:57783"/>
        <dbReference type="ChEBI" id="CHEBI:58349"/>
        <dbReference type="EC" id="1.4.1.3"/>
    </reaction>
</comment>
<proteinExistence type="evidence at transcript level"/>
<evidence type="ECO:0000256" key="4">
    <source>
        <dbReference type="ARBA" id="ARBA00023128"/>
    </source>
</evidence>
<dbReference type="PANTHER" id="PTHR11606:SF13">
    <property type="entry name" value="GLUTAMATE DEHYDROGENASE 1, MITOCHONDRIAL"/>
    <property type="match status" value="1"/>
</dbReference>
<dbReference type="GO" id="GO:0004352">
    <property type="term" value="F:glutamate dehydrogenase (NAD+) activity"/>
    <property type="evidence" value="ECO:0007669"/>
    <property type="project" value="TreeGrafter"/>
</dbReference>
<feature type="active site" description="Proton donor" evidence="8">
    <location>
        <position position="145"/>
    </location>
</feature>
<evidence type="ECO:0000256" key="11">
    <source>
        <dbReference type="RuleBase" id="RU004417"/>
    </source>
</evidence>
<comment type="similarity">
    <text evidence="2 7 11">Belongs to the Glu/Leu/Phe/Val dehydrogenases family.</text>
</comment>
<dbReference type="PANTHER" id="PTHR11606">
    <property type="entry name" value="GLUTAMATE DEHYDROGENASE"/>
    <property type="match status" value="1"/>
</dbReference>
<sequence length="513" mass="57093">MIRKLFKSNFAFAKNLNNQVSKAFGASPAPLPIDPQAEQIEQEPRFLDMVNGYFDQAASHTKIDNDKLEYYKKPDCVIQFTLPLIRDDGSIESIKAYRSQHKLHLLPVKGGTRFSEHVSLSEVEALSSLMTLKCAVVNLPFGGAKGGICFDPKKYSQREIESLTRKYTLELARKGFIGAQIDVPGPDLGTNEQIMSWMKDAYCMFYGYRDINAQGCVTGKSLNQGGIRGRTESTGLGVFYATRDLMENDQLVKYLGIEKGIIGKSFIIQGFGNVGYWAAHFIHNYGGKIIGVAEFDGSIYNPNGINPDDLYNYKLKNKGIKGYPKAGTYYENEEAIYQKCDIFIPAAFEQTLNKDNANKFQCKIVAEAANGPTTMLAEKILTKNGIVILPDILLNAGGVTVSYFEWLKNLDHMVPGAMTRRWEEKSKVGLLKIINEVTGLRTDTISQEHKHLLKGADDLDIVYSGLEEIMGKACNETVETALKSNCSLRIACYSNAIYKLDNHFEVAGIPLAR</sequence>
<dbReference type="GO" id="GO:0005739">
    <property type="term" value="C:mitochondrion"/>
    <property type="evidence" value="ECO:0007669"/>
    <property type="project" value="UniProtKB-SubCell"/>
</dbReference>
<evidence type="ECO:0000256" key="10">
    <source>
        <dbReference type="PIRSR" id="PIRSR000185-3"/>
    </source>
</evidence>
<dbReference type="InterPro" id="IPR036291">
    <property type="entry name" value="NAD(P)-bd_dom_sf"/>
</dbReference>
<dbReference type="FunFam" id="3.40.50.720:FF:000100">
    <property type="entry name" value="Glutamate dehydrogenase 1, mitochondrial"/>
    <property type="match status" value="1"/>
</dbReference>
<comment type="subcellular location">
    <subcellularLocation>
        <location evidence="1">Mitochondrion</location>
    </subcellularLocation>
</comment>
<evidence type="ECO:0000256" key="8">
    <source>
        <dbReference type="PIRSR" id="PIRSR000185-1"/>
    </source>
</evidence>
<evidence type="ECO:0000256" key="3">
    <source>
        <dbReference type="ARBA" id="ARBA00023002"/>
    </source>
</evidence>
<dbReference type="InterPro" id="IPR006095">
    <property type="entry name" value="Glu/Leu/Phe/Val/Trp_DH"/>
</dbReference>
<dbReference type="PIRSF" id="PIRSF000185">
    <property type="entry name" value="Glu_DH"/>
    <property type="match status" value="1"/>
</dbReference>
<feature type="binding site" evidence="9">
    <location>
        <position position="133"/>
    </location>
    <ligand>
        <name>substrate</name>
    </ligand>
</feature>
<evidence type="ECO:0000256" key="6">
    <source>
        <dbReference type="ARBA" id="ARBA00048577"/>
    </source>
</evidence>
<accession>A0A481XSU4</accession>
<dbReference type="GO" id="GO:0000166">
    <property type="term" value="F:nucleotide binding"/>
    <property type="evidence" value="ECO:0007669"/>
    <property type="project" value="UniProtKB-KW"/>
</dbReference>
<keyword evidence="9" id="KW-0547">Nucleotide-binding</keyword>
<name>A0A481XSU4_9CILI</name>
<feature type="binding site" evidence="9">
    <location>
        <position position="402"/>
    </location>
    <ligand>
        <name>substrate</name>
    </ligand>
</feature>
<evidence type="ECO:0000313" key="13">
    <source>
        <dbReference type="EMBL" id="QBK46537.1"/>
    </source>
</evidence>
<evidence type="ECO:0000256" key="2">
    <source>
        <dbReference type="ARBA" id="ARBA00006382"/>
    </source>
</evidence>
<dbReference type="InterPro" id="IPR046346">
    <property type="entry name" value="Aminoacid_DH-like_N_sf"/>
</dbReference>